<dbReference type="Pfam" id="PF01116">
    <property type="entry name" value="F_bP_aldolase"/>
    <property type="match status" value="1"/>
</dbReference>
<keyword evidence="1" id="KW-0456">Lyase</keyword>
<dbReference type="PIRSF" id="PIRSF001359">
    <property type="entry name" value="F_bP_aldolase_II"/>
    <property type="match status" value="1"/>
</dbReference>
<comment type="caution">
    <text evidence="1">The sequence shown here is derived from an EMBL/GenBank/DDBJ whole genome shotgun (WGS) entry which is preliminary data.</text>
</comment>
<dbReference type="InterPro" id="IPR000771">
    <property type="entry name" value="FBA_II"/>
</dbReference>
<name>A0A644VIL7_9ZZZZ</name>
<sequence>MALVTMRELLQDARKRKYAVGGFNVFNFETLGAVVEVAEELKTPLVLGVPERLFKFTDAEVLSAAMVCAAQRASVPIALHLDHGHTYDGVMKAIRWGFTSVMFDGSNLSFEENLKRTKEITRIAHSLGISVEGELGYVGCYECFQDMNDEHIVKADVAADFANKTKVDALAVSVGTSHGAYKGNTELNFSRLNELNTKIDVPLVMHGGSKLNRDDFRNSIQSGICKINIATDMSSAAVERLKAEFAKASNGTNYINLMGAVKKGVKDSVRRYMLNFDCISKAI</sequence>
<organism evidence="1">
    <name type="scientific">bioreactor metagenome</name>
    <dbReference type="NCBI Taxonomy" id="1076179"/>
    <lineage>
        <taxon>unclassified sequences</taxon>
        <taxon>metagenomes</taxon>
        <taxon>ecological metagenomes</taxon>
    </lineage>
</organism>
<dbReference type="InterPro" id="IPR050246">
    <property type="entry name" value="Class_II_FBP_aldolase"/>
</dbReference>
<reference evidence="1" key="1">
    <citation type="submission" date="2019-08" db="EMBL/GenBank/DDBJ databases">
        <authorList>
            <person name="Kucharzyk K."/>
            <person name="Murdoch R.W."/>
            <person name="Higgins S."/>
            <person name="Loffler F."/>
        </authorList>
    </citation>
    <scope>NUCLEOTIDE SEQUENCE</scope>
</reference>
<dbReference type="SUPFAM" id="SSF51569">
    <property type="entry name" value="Aldolase"/>
    <property type="match status" value="1"/>
</dbReference>
<dbReference type="EC" id="4.1.2.13" evidence="1"/>
<evidence type="ECO:0000313" key="1">
    <source>
        <dbReference type="EMBL" id="MPL91239.1"/>
    </source>
</evidence>
<dbReference type="GO" id="GO:0004332">
    <property type="term" value="F:fructose-bisphosphate aldolase activity"/>
    <property type="evidence" value="ECO:0007669"/>
    <property type="project" value="UniProtKB-EC"/>
</dbReference>
<proteinExistence type="predicted"/>
<dbReference type="EMBL" id="VSSQ01000324">
    <property type="protein sequence ID" value="MPL91239.1"/>
    <property type="molecule type" value="Genomic_DNA"/>
</dbReference>
<protein>
    <submittedName>
        <fullName evidence="1">Putative fructose-bisphosphate aldolase</fullName>
        <ecNumber evidence="1">4.1.2.13</ecNumber>
    </submittedName>
</protein>
<dbReference type="CDD" id="cd00947">
    <property type="entry name" value="TBP_aldolase_IIB"/>
    <property type="match status" value="1"/>
</dbReference>
<gene>
    <name evidence="1" type="primary">fbaA_3</name>
    <name evidence="1" type="ORF">SDC9_37305</name>
</gene>
<accession>A0A644VIL7</accession>
<dbReference type="GO" id="GO:0008270">
    <property type="term" value="F:zinc ion binding"/>
    <property type="evidence" value="ECO:0007669"/>
    <property type="project" value="InterPro"/>
</dbReference>
<dbReference type="InterPro" id="IPR013785">
    <property type="entry name" value="Aldolase_TIM"/>
</dbReference>
<dbReference type="AlphaFoldDB" id="A0A644VIL7"/>
<dbReference type="Gene3D" id="3.20.20.70">
    <property type="entry name" value="Aldolase class I"/>
    <property type="match status" value="1"/>
</dbReference>
<dbReference type="PANTHER" id="PTHR30304">
    <property type="entry name" value="D-TAGATOSE-1,6-BISPHOSPHATE ALDOLASE"/>
    <property type="match status" value="1"/>
</dbReference>
<dbReference type="NCBIfam" id="TIGR00167">
    <property type="entry name" value="cbbA"/>
    <property type="match status" value="1"/>
</dbReference>
<dbReference type="GO" id="GO:0005975">
    <property type="term" value="P:carbohydrate metabolic process"/>
    <property type="evidence" value="ECO:0007669"/>
    <property type="project" value="InterPro"/>
</dbReference>
<dbReference type="PANTHER" id="PTHR30304:SF0">
    <property type="entry name" value="D-TAGATOSE-1,6-BISPHOSPHATE ALDOLASE SUBUNIT GATY-RELATED"/>
    <property type="match status" value="1"/>
</dbReference>